<evidence type="ECO:0000313" key="1">
    <source>
        <dbReference type="EMBL" id="KAJ4717114.1"/>
    </source>
</evidence>
<dbReference type="Proteomes" id="UP001164539">
    <property type="component" value="Chromosome 6"/>
</dbReference>
<reference evidence="1 2" key="1">
    <citation type="journal article" date="2023" name="Science">
        <title>Complex scaffold remodeling in plant triterpene biosynthesis.</title>
        <authorList>
            <person name="De La Pena R."/>
            <person name="Hodgson H."/>
            <person name="Liu J.C."/>
            <person name="Stephenson M.J."/>
            <person name="Martin A.C."/>
            <person name="Owen C."/>
            <person name="Harkess A."/>
            <person name="Leebens-Mack J."/>
            <person name="Jimenez L.E."/>
            <person name="Osbourn A."/>
            <person name="Sattely E.S."/>
        </authorList>
    </citation>
    <scope>NUCLEOTIDE SEQUENCE [LARGE SCALE GENOMIC DNA]</scope>
    <source>
        <strain evidence="2">cv. JPN11</strain>
        <tissue evidence="1">Leaf</tissue>
    </source>
</reference>
<comment type="caution">
    <text evidence="1">The sequence shown here is derived from an EMBL/GenBank/DDBJ whole genome shotgun (WGS) entry which is preliminary data.</text>
</comment>
<organism evidence="1 2">
    <name type="scientific">Melia azedarach</name>
    <name type="common">Chinaberry tree</name>
    <dbReference type="NCBI Taxonomy" id="155640"/>
    <lineage>
        <taxon>Eukaryota</taxon>
        <taxon>Viridiplantae</taxon>
        <taxon>Streptophyta</taxon>
        <taxon>Embryophyta</taxon>
        <taxon>Tracheophyta</taxon>
        <taxon>Spermatophyta</taxon>
        <taxon>Magnoliopsida</taxon>
        <taxon>eudicotyledons</taxon>
        <taxon>Gunneridae</taxon>
        <taxon>Pentapetalae</taxon>
        <taxon>rosids</taxon>
        <taxon>malvids</taxon>
        <taxon>Sapindales</taxon>
        <taxon>Meliaceae</taxon>
        <taxon>Melia</taxon>
    </lineage>
</organism>
<proteinExistence type="predicted"/>
<sequence length="141" mass="15682">MAEGSKTDRALLDLVTDKMAKAARILNQPTRTSLGGPREGVATSNDLPPWPKRAKKVEGTRWTPQLATDLEGVLVTKEFPDLDLYHMEFGFDREALMAKFDKDQNLADIAGSLRWLAPDRLLNLKVSPPHSDQMEGDLGPR</sequence>
<gene>
    <name evidence="1" type="ORF">OWV82_012039</name>
</gene>
<keyword evidence="2" id="KW-1185">Reference proteome</keyword>
<dbReference type="EMBL" id="CM051399">
    <property type="protein sequence ID" value="KAJ4717114.1"/>
    <property type="molecule type" value="Genomic_DNA"/>
</dbReference>
<accession>A0ACC1Y0B2</accession>
<evidence type="ECO:0000313" key="2">
    <source>
        <dbReference type="Proteomes" id="UP001164539"/>
    </source>
</evidence>
<name>A0ACC1Y0B2_MELAZ</name>
<protein>
    <submittedName>
        <fullName evidence="1">Uncharacterized protein</fullName>
    </submittedName>
</protein>